<organism evidence="2 3">
    <name type="scientific">Jaculus jaculus</name>
    <name type="common">Lesser Egyptian jerboa</name>
    <dbReference type="NCBI Taxonomy" id="51337"/>
    <lineage>
        <taxon>Eukaryota</taxon>
        <taxon>Metazoa</taxon>
        <taxon>Chordata</taxon>
        <taxon>Craniata</taxon>
        <taxon>Vertebrata</taxon>
        <taxon>Euteleostomi</taxon>
        <taxon>Mammalia</taxon>
        <taxon>Eutheria</taxon>
        <taxon>Euarchontoglires</taxon>
        <taxon>Glires</taxon>
        <taxon>Rodentia</taxon>
        <taxon>Myomorpha</taxon>
        <taxon>Dipodoidea</taxon>
        <taxon>Dipodidae</taxon>
        <taxon>Dipodinae</taxon>
        <taxon>Jaculus</taxon>
    </lineage>
</organism>
<sequence length="358" mass="40986">MGSWEALSPRSMAVSSFRTWSLETLNNSWPDSSAHLEEQWPQSCEFLRPCLLTFSSGGRGAVLGLRSSYLPVLCLPSAGMKGLPPRPAWSFGFDCRCYCFECMDILVGPGTSERIHAMDYWACFLCLPFARNGLLLRRRKWRQQLKDFQLKEKPGSLEVFKTVPAWKREPIRVLSLFGDIRKELTSLGFLESGSGSEEGKLKYLDDVTDVVRRDVSAEGGALWEAPDSCTWYMYQFHRILQYAQPNSKSQQPFFWMFADNLLLSDEDVRTANRFFEFVILQDVCDRVPQNAVRVWSNIPALRSRHMALTPEEEESLKAQVKAKAKLAVQGPPSLVKNCFLPLREYFKYFSENSLPPYP</sequence>
<dbReference type="GO" id="GO:0008047">
    <property type="term" value="F:enzyme activator activity"/>
    <property type="evidence" value="ECO:0007669"/>
    <property type="project" value="TreeGrafter"/>
</dbReference>
<dbReference type="InterPro" id="IPR050390">
    <property type="entry name" value="C5-Methyltransferase"/>
</dbReference>
<accession>A0A8C5KQH3</accession>
<dbReference type="AlphaFoldDB" id="A0A8C5KQH3"/>
<dbReference type="GO" id="GO:0005737">
    <property type="term" value="C:cytoplasm"/>
    <property type="evidence" value="ECO:0007669"/>
    <property type="project" value="TreeGrafter"/>
</dbReference>
<dbReference type="Pfam" id="PF21255">
    <property type="entry name" value="DNMT3_ADD_GATA1-like"/>
    <property type="match status" value="1"/>
</dbReference>
<dbReference type="PANTHER" id="PTHR23068:SF13">
    <property type="entry name" value="DNA (CYTOSINE-5)-METHYLTRANSFERASE 3-LIKE"/>
    <property type="match status" value="1"/>
</dbReference>
<dbReference type="GO" id="GO:0005634">
    <property type="term" value="C:nucleus"/>
    <property type="evidence" value="ECO:0007669"/>
    <property type="project" value="TreeGrafter"/>
</dbReference>
<reference evidence="2" key="1">
    <citation type="submission" date="2025-08" db="UniProtKB">
        <authorList>
            <consortium name="Ensembl"/>
        </authorList>
    </citation>
    <scope>IDENTIFICATION</scope>
</reference>
<protein>
    <recommendedName>
        <fullName evidence="1">DNMT3 ADD domain-containing protein</fullName>
    </recommendedName>
</protein>
<keyword evidence="3" id="KW-1185">Reference proteome</keyword>
<dbReference type="InterPro" id="IPR049554">
    <property type="entry name" value="DNMT3_ADD_PHD"/>
</dbReference>
<feature type="domain" description="DNMT3 ADD" evidence="1">
    <location>
        <begin position="95"/>
        <end position="126"/>
    </location>
</feature>
<proteinExistence type="predicted"/>
<dbReference type="PANTHER" id="PTHR23068">
    <property type="entry name" value="DNA CYTOSINE-5- -METHYLTRANSFERASE 3-RELATED"/>
    <property type="match status" value="1"/>
</dbReference>
<evidence type="ECO:0000259" key="1">
    <source>
        <dbReference type="Pfam" id="PF21255"/>
    </source>
</evidence>
<reference evidence="2" key="2">
    <citation type="submission" date="2025-09" db="UniProtKB">
        <authorList>
            <consortium name="Ensembl"/>
        </authorList>
    </citation>
    <scope>IDENTIFICATION</scope>
</reference>
<dbReference type="Gene3D" id="3.40.50.150">
    <property type="entry name" value="Vaccinia Virus protein VP39"/>
    <property type="match status" value="1"/>
</dbReference>
<dbReference type="GO" id="GO:0045892">
    <property type="term" value="P:negative regulation of DNA-templated transcription"/>
    <property type="evidence" value="ECO:0007669"/>
    <property type="project" value="TreeGrafter"/>
</dbReference>
<evidence type="ECO:0000313" key="2">
    <source>
        <dbReference type="Ensembl" id="ENSJJAP00000011359.1"/>
    </source>
</evidence>
<dbReference type="InterPro" id="IPR029063">
    <property type="entry name" value="SAM-dependent_MTases_sf"/>
</dbReference>
<dbReference type="Ensembl" id="ENSJJAT00000017830.1">
    <property type="protein sequence ID" value="ENSJJAP00000011359.1"/>
    <property type="gene ID" value="ENSJJAG00000014700.1"/>
</dbReference>
<dbReference type="Proteomes" id="UP000694385">
    <property type="component" value="Unassembled WGS sequence"/>
</dbReference>
<dbReference type="GeneTree" id="ENSGT00940000162228"/>
<evidence type="ECO:0000313" key="3">
    <source>
        <dbReference type="Proteomes" id="UP000694385"/>
    </source>
</evidence>
<name>A0A8C5KQH3_JACJA</name>